<accession>A0A2S7KRX9</accession>
<proteinExistence type="predicted"/>
<name>A0A2S7KRX9_9FLAO</name>
<evidence type="ECO:0000313" key="1">
    <source>
        <dbReference type="EMBL" id="PQB05370.1"/>
    </source>
</evidence>
<gene>
    <name evidence="1" type="ORF">BST85_11085</name>
</gene>
<sequence length="64" mass="7375">MAFHFGSQHVIREASWVFWICSSGVTAADFVKQNQSALWFLDYFPNQNHVFAKHDNQFAQNALA</sequence>
<keyword evidence="2" id="KW-1185">Reference proteome</keyword>
<evidence type="ECO:0000313" key="2">
    <source>
        <dbReference type="Proteomes" id="UP000239800"/>
    </source>
</evidence>
<dbReference type="Proteomes" id="UP000239800">
    <property type="component" value="Unassembled WGS sequence"/>
</dbReference>
<comment type="caution">
    <text evidence="1">The sequence shown here is derived from an EMBL/GenBank/DDBJ whole genome shotgun (WGS) entry which is preliminary data.</text>
</comment>
<reference evidence="1 2" key="1">
    <citation type="submission" date="2016-11" db="EMBL/GenBank/DDBJ databases">
        <title>Trade-off between light-utilization and light-protection in marine flavobacteria.</title>
        <authorList>
            <person name="Kumagai Y."/>
        </authorList>
    </citation>
    <scope>NUCLEOTIDE SEQUENCE [LARGE SCALE GENOMIC DNA]</scope>
    <source>
        <strain evidence="1 2">NBRC 107741</strain>
    </source>
</reference>
<organism evidence="1 2">
    <name type="scientific">Aureitalea marina</name>
    <dbReference type="NCBI Taxonomy" id="930804"/>
    <lineage>
        <taxon>Bacteria</taxon>
        <taxon>Pseudomonadati</taxon>
        <taxon>Bacteroidota</taxon>
        <taxon>Flavobacteriia</taxon>
        <taxon>Flavobacteriales</taxon>
        <taxon>Flavobacteriaceae</taxon>
        <taxon>Aureitalea</taxon>
    </lineage>
</organism>
<protein>
    <submittedName>
        <fullName evidence="1">Uncharacterized protein</fullName>
    </submittedName>
</protein>
<dbReference type="EMBL" id="MQUB01000001">
    <property type="protein sequence ID" value="PQB05370.1"/>
    <property type="molecule type" value="Genomic_DNA"/>
</dbReference>
<dbReference type="AlphaFoldDB" id="A0A2S7KRX9"/>